<accession>A0A517R6V8</accession>
<sequence>MWKWLLRISVAVALLIAVGFGGLWWAARQEPDFYEQVRVVETEPEVRKQEAQETSRRFASVIQRVRQPAHQPVDSEGDPDEANADTEEAREVSEEWSEEFTERQINSWLAEEFPSKFRRFVPSELSDPRIDLADSAIRVGFRVNTPQFKGVVSLAVLPELLGPNQLRLTIQSLRAGLIPVDASQFREEISRKLDRARVRYQWSRHNDRLALVLRPTEDIAEIPVLESLEISDDRLQLRGKFDDAVDGQSISTAKAIDSVTR</sequence>
<dbReference type="OrthoDB" id="274988at2"/>
<evidence type="ECO:0000313" key="2">
    <source>
        <dbReference type="EMBL" id="QDT39595.1"/>
    </source>
</evidence>
<feature type="compositionally biased region" description="Acidic residues" evidence="1">
    <location>
        <begin position="75"/>
        <end position="86"/>
    </location>
</feature>
<evidence type="ECO:0000313" key="3">
    <source>
        <dbReference type="Proteomes" id="UP000317318"/>
    </source>
</evidence>
<keyword evidence="3" id="KW-1185">Reference proteome</keyword>
<dbReference type="KEGG" id="svp:Pan189_40040"/>
<proteinExistence type="predicted"/>
<dbReference type="AlphaFoldDB" id="A0A517R6V8"/>
<protein>
    <submittedName>
        <fullName evidence="2">Uncharacterized protein</fullName>
    </submittedName>
</protein>
<feature type="region of interest" description="Disordered" evidence="1">
    <location>
        <begin position="67"/>
        <end position="96"/>
    </location>
</feature>
<dbReference type="Proteomes" id="UP000317318">
    <property type="component" value="Chromosome"/>
</dbReference>
<dbReference type="EMBL" id="CP036268">
    <property type="protein sequence ID" value="QDT39595.1"/>
    <property type="molecule type" value="Genomic_DNA"/>
</dbReference>
<reference evidence="2 3" key="1">
    <citation type="submission" date="2019-02" db="EMBL/GenBank/DDBJ databases">
        <title>Deep-cultivation of Planctomycetes and their phenomic and genomic characterization uncovers novel biology.</title>
        <authorList>
            <person name="Wiegand S."/>
            <person name="Jogler M."/>
            <person name="Boedeker C."/>
            <person name="Pinto D."/>
            <person name="Vollmers J."/>
            <person name="Rivas-Marin E."/>
            <person name="Kohn T."/>
            <person name="Peeters S.H."/>
            <person name="Heuer A."/>
            <person name="Rast P."/>
            <person name="Oberbeckmann S."/>
            <person name="Bunk B."/>
            <person name="Jeske O."/>
            <person name="Meyerdierks A."/>
            <person name="Storesund J.E."/>
            <person name="Kallscheuer N."/>
            <person name="Luecker S."/>
            <person name="Lage O.M."/>
            <person name="Pohl T."/>
            <person name="Merkel B.J."/>
            <person name="Hornburger P."/>
            <person name="Mueller R.-W."/>
            <person name="Bruemmer F."/>
            <person name="Labrenz M."/>
            <person name="Spormann A.M."/>
            <person name="Op den Camp H."/>
            <person name="Overmann J."/>
            <person name="Amann R."/>
            <person name="Jetten M.S.M."/>
            <person name="Mascher T."/>
            <person name="Medema M.H."/>
            <person name="Devos D.P."/>
            <person name="Kaster A.-K."/>
            <person name="Ovreas L."/>
            <person name="Rohde M."/>
            <person name="Galperin M.Y."/>
            <person name="Jogler C."/>
        </authorList>
    </citation>
    <scope>NUCLEOTIDE SEQUENCE [LARGE SCALE GENOMIC DNA]</scope>
    <source>
        <strain evidence="2 3">Pan189</strain>
    </source>
</reference>
<name>A0A517R6V8_9PLAN</name>
<evidence type="ECO:0000256" key="1">
    <source>
        <dbReference type="SAM" id="MobiDB-lite"/>
    </source>
</evidence>
<dbReference type="RefSeq" id="WP_145365722.1">
    <property type="nucleotide sequence ID" value="NZ_CP036268.1"/>
</dbReference>
<gene>
    <name evidence="2" type="ORF">Pan189_40040</name>
</gene>
<organism evidence="2 3">
    <name type="scientific">Stratiformator vulcanicus</name>
    <dbReference type="NCBI Taxonomy" id="2527980"/>
    <lineage>
        <taxon>Bacteria</taxon>
        <taxon>Pseudomonadati</taxon>
        <taxon>Planctomycetota</taxon>
        <taxon>Planctomycetia</taxon>
        <taxon>Planctomycetales</taxon>
        <taxon>Planctomycetaceae</taxon>
        <taxon>Stratiformator</taxon>
    </lineage>
</organism>